<dbReference type="PANTHER" id="PTHR37069:SF2">
    <property type="entry name" value="PIGGYBAC TRANSPOSABLE ELEMENT-DERIVED PROTEIN DOMAIN-CONTAINING PROTEIN"/>
    <property type="match status" value="1"/>
</dbReference>
<feature type="region of interest" description="Disordered" evidence="1">
    <location>
        <begin position="82"/>
        <end position="101"/>
    </location>
</feature>
<accession>A0ABD3F3H3</accession>
<dbReference type="PANTHER" id="PTHR37069">
    <property type="entry name" value="DDE_TNP_1_7 DOMAIN-CONTAINING PROTEIN"/>
    <property type="match status" value="1"/>
</dbReference>
<evidence type="ECO:0000256" key="1">
    <source>
        <dbReference type="SAM" id="MobiDB-lite"/>
    </source>
</evidence>
<evidence type="ECO:0000313" key="2">
    <source>
        <dbReference type="EMBL" id="KAL3661268.1"/>
    </source>
</evidence>
<dbReference type="Proteomes" id="UP001632037">
    <property type="component" value="Unassembled WGS sequence"/>
</dbReference>
<dbReference type="AlphaFoldDB" id="A0ABD3F3H3"/>
<organism evidence="2 3">
    <name type="scientific">Phytophthora oleae</name>
    <dbReference type="NCBI Taxonomy" id="2107226"/>
    <lineage>
        <taxon>Eukaryota</taxon>
        <taxon>Sar</taxon>
        <taxon>Stramenopiles</taxon>
        <taxon>Oomycota</taxon>
        <taxon>Peronosporomycetes</taxon>
        <taxon>Peronosporales</taxon>
        <taxon>Peronosporaceae</taxon>
        <taxon>Phytophthora</taxon>
    </lineage>
</organism>
<evidence type="ECO:0000313" key="3">
    <source>
        <dbReference type="Proteomes" id="UP001632037"/>
    </source>
</evidence>
<feature type="compositionally biased region" description="Polar residues" evidence="1">
    <location>
        <begin position="82"/>
        <end position="95"/>
    </location>
</feature>
<gene>
    <name evidence="2" type="ORF">V7S43_013876</name>
</gene>
<dbReference type="EMBL" id="JBIMZQ010000037">
    <property type="protein sequence ID" value="KAL3661268.1"/>
    <property type="molecule type" value="Genomic_DNA"/>
</dbReference>
<reference evidence="2 3" key="1">
    <citation type="submission" date="2024-09" db="EMBL/GenBank/DDBJ databases">
        <title>Genome sequencing and assembly of Phytophthora oleae, isolate VK10A, causative agent of rot of olive drupes.</title>
        <authorList>
            <person name="Conti Taguali S."/>
            <person name="Riolo M."/>
            <person name="La Spada F."/>
            <person name="Cacciola S.O."/>
            <person name="Dionisio G."/>
        </authorList>
    </citation>
    <scope>NUCLEOTIDE SEQUENCE [LARGE SCALE GENOMIC DNA]</scope>
    <source>
        <strain evidence="2 3">VK10A</strain>
    </source>
</reference>
<sequence length="125" mass="13932">MSLRNKVLDCYVTGRDLSFKSVWQEFKGSGWTRRAPPRRSLDDRYRYTRPHASADGEEGEDFFLGEEAVLDYYANNLRARAQASQPTPQGATETQLFPPAGAEERMGGLDVAVAAKETSPVTTFP</sequence>
<proteinExistence type="predicted"/>
<keyword evidence="3" id="KW-1185">Reference proteome</keyword>
<protein>
    <submittedName>
        <fullName evidence="2">Uncharacterized protein</fullName>
    </submittedName>
</protein>
<name>A0ABD3F3H3_9STRA</name>
<comment type="caution">
    <text evidence="2">The sequence shown here is derived from an EMBL/GenBank/DDBJ whole genome shotgun (WGS) entry which is preliminary data.</text>
</comment>